<dbReference type="GO" id="GO:0038023">
    <property type="term" value="F:signaling receptor activity"/>
    <property type="evidence" value="ECO:0007669"/>
    <property type="project" value="TreeGrafter"/>
</dbReference>
<dbReference type="GO" id="GO:0005886">
    <property type="term" value="C:plasma membrane"/>
    <property type="evidence" value="ECO:0007669"/>
    <property type="project" value="TreeGrafter"/>
</dbReference>
<feature type="transmembrane region" description="Helical" evidence="4">
    <location>
        <begin position="53"/>
        <end position="75"/>
    </location>
</feature>
<dbReference type="Gene3D" id="3.10.100.10">
    <property type="entry name" value="Mannose-Binding Protein A, subunit A"/>
    <property type="match status" value="1"/>
</dbReference>
<feature type="domain" description="C-type lectin" evidence="5">
    <location>
        <begin position="160"/>
        <end position="281"/>
    </location>
</feature>
<evidence type="ECO:0000313" key="6">
    <source>
        <dbReference type="Proteomes" id="UP000694890"/>
    </source>
</evidence>
<evidence type="ECO:0000256" key="1">
    <source>
        <dbReference type="ARBA" id="ARBA00022989"/>
    </source>
</evidence>
<keyword evidence="4" id="KW-0812">Transmembrane</keyword>
<dbReference type="InterPro" id="IPR016187">
    <property type="entry name" value="CTDL_fold"/>
</dbReference>
<dbReference type="SUPFAM" id="SSF56436">
    <property type="entry name" value="C-type lectin-like"/>
    <property type="match status" value="1"/>
</dbReference>
<proteinExistence type="predicted"/>
<dbReference type="PROSITE" id="PS50041">
    <property type="entry name" value="C_TYPE_LECTIN_2"/>
    <property type="match status" value="1"/>
</dbReference>
<dbReference type="AlphaFoldDB" id="A0AAJ8BFE1"/>
<keyword evidence="4" id="KW-0472">Membrane</keyword>
<dbReference type="InterPro" id="IPR001304">
    <property type="entry name" value="C-type_lectin-like"/>
</dbReference>
<feature type="coiled-coil region" evidence="3">
    <location>
        <begin position="90"/>
        <end position="124"/>
    </location>
</feature>
<accession>A0AAJ8BFE1</accession>
<evidence type="ECO:0000259" key="5">
    <source>
        <dbReference type="PROSITE" id="PS50041"/>
    </source>
</evidence>
<organism evidence="6 7">
    <name type="scientific">Lates calcarifer</name>
    <name type="common">Barramundi</name>
    <name type="synonym">Holocentrus calcarifer</name>
    <dbReference type="NCBI Taxonomy" id="8187"/>
    <lineage>
        <taxon>Eukaryota</taxon>
        <taxon>Metazoa</taxon>
        <taxon>Chordata</taxon>
        <taxon>Craniata</taxon>
        <taxon>Vertebrata</taxon>
        <taxon>Euteleostomi</taxon>
        <taxon>Actinopterygii</taxon>
        <taxon>Neopterygii</taxon>
        <taxon>Teleostei</taxon>
        <taxon>Neoteleostei</taxon>
        <taxon>Acanthomorphata</taxon>
        <taxon>Carangaria</taxon>
        <taxon>Carangaria incertae sedis</taxon>
        <taxon>Centropomidae</taxon>
        <taxon>Lates</taxon>
    </lineage>
</organism>
<dbReference type="GO" id="GO:0009986">
    <property type="term" value="C:cell surface"/>
    <property type="evidence" value="ECO:0007669"/>
    <property type="project" value="TreeGrafter"/>
</dbReference>
<keyword evidence="3" id="KW-0175">Coiled coil</keyword>
<dbReference type="SMART" id="SM00034">
    <property type="entry name" value="CLECT"/>
    <property type="match status" value="1"/>
</dbReference>
<dbReference type="RefSeq" id="XP_050931861.1">
    <property type="nucleotide sequence ID" value="XM_051075904.1"/>
</dbReference>
<dbReference type="Proteomes" id="UP000694890">
    <property type="component" value="Linkage group LG15"/>
</dbReference>
<dbReference type="GeneID" id="108899433"/>
<name>A0AAJ8BFE1_LATCA</name>
<dbReference type="GO" id="GO:0042269">
    <property type="term" value="P:regulation of natural killer cell mediated cytotoxicity"/>
    <property type="evidence" value="ECO:0007669"/>
    <property type="project" value="TreeGrafter"/>
</dbReference>
<evidence type="ECO:0000256" key="2">
    <source>
        <dbReference type="ARBA" id="ARBA00023157"/>
    </source>
</evidence>
<reference evidence="7" key="1">
    <citation type="submission" date="2025-08" db="UniProtKB">
        <authorList>
            <consortium name="RefSeq"/>
        </authorList>
    </citation>
    <scope>IDENTIFICATION</scope>
    <source>
        <tissue evidence="7">Brain</tissue>
    </source>
</reference>
<dbReference type="InterPro" id="IPR016186">
    <property type="entry name" value="C-type_lectin-like/link_sf"/>
</dbReference>
<protein>
    <submittedName>
        <fullName evidence="7">Natural killer cells antigen CD94 isoform X1</fullName>
    </submittedName>
</protein>
<evidence type="ECO:0000256" key="3">
    <source>
        <dbReference type="SAM" id="Coils"/>
    </source>
</evidence>
<evidence type="ECO:0000313" key="7">
    <source>
        <dbReference type="RefSeq" id="XP_050931861.1"/>
    </source>
</evidence>
<dbReference type="PANTHER" id="PTHR46784">
    <property type="entry name" value="KILLER CELL LECTIN-LIKE RECEPTOR SUBFAMILY B MEMBER 1"/>
    <property type="match status" value="1"/>
</dbReference>
<dbReference type="PANTHER" id="PTHR46784:SF1">
    <property type="entry name" value="KILLER CELL LECTIN-LIKE RECEPTOR SUBFAMILY B MEMBER 1"/>
    <property type="match status" value="1"/>
</dbReference>
<dbReference type="Pfam" id="PF00059">
    <property type="entry name" value="Lectin_C"/>
    <property type="match status" value="1"/>
</dbReference>
<keyword evidence="2" id="KW-1015">Disulfide bond</keyword>
<sequence length="289" mass="33812">MEEELNYVMVTFRSKEQPNNLEVIYDEVRTENQALDTQPVIQENKKKAPLCTLFHLVAAGLGIICAILVSVVIALSIQLKTVTSEWERQNTGLTAQNLQLQKERTDLEKQTEELTRERDRLNWTITAILGYDNFPVNTHCPKKGEEKNVCKPCLDNWILFQSNCYLFMNDKYNWKTWKKSREVCRQQNSDLVVIESQEEQEFVSNHTEDYNDANHGYWIGLNNNNVKETWMWVDGSNITVTYWKPQQYSYIMTCVLSLGRADPLASWHKSSCEMKNRWICETRALIKPD</sequence>
<gene>
    <name evidence="7" type="primary">LOC108899433</name>
</gene>
<evidence type="ECO:0000256" key="4">
    <source>
        <dbReference type="SAM" id="Phobius"/>
    </source>
</evidence>
<dbReference type="InterPro" id="IPR051527">
    <property type="entry name" value="KLR_subfamily_B"/>
</dbReference>
<keyword evidence="1 4" id="KW-1133">Transmembrane helix</keyword>